<evidence type="ECO:0000313" key="3">
    <source>
        <dbReference type="EMBL" id="CAB4304024.1"/>
    </source>
</evidence>
<organism evidence="2 5">
    <name type="scientific">Prunus armeniaca</name>
    <name type="common">Apricot</name>
    <name type="synonym">Armeniaca vulgaris</name>
    <dbReference type="NCBI Taxonomy" id="36596"/>
    <lineage>
        <taxon>Eukaryota</taxon>
        <taxon>Viridiplantae</taxon>
        <taxon>Streptophyta</taxon>
        <taxon>Embryophyta</taxon>
        <taxon>Tracheophyta</taxon>
        <taxon>Spermatophyta</taxon>
        <taxon>Magnoliopsida</taxon>
        <taxon>eudicotyledons</taxon>
        <taxon>Gunneridae</taxon>
        <taxon>Pentapetalae</taxon>
        <taxon>rosids</taxon>
        <taxon>fabids</taxon>
        <taxon>Rosales</taxon>
        <taxon>Rosaceae</taxon>
        <taxon>Amygdaloideae</taxon>
        <taxon>Amygdaleae</taxon>
        <taxon>Prunus</taxon>
    </lineage>
</organism>
<dbReference type="PANTHER" id="PTHR33205">
    <property type="entry name" value="TRANSMEMBRANE PROTEIN"/>
    <property type="match status" value="1"/>
</dbReference>
<sequence>MASGATCVQRLDGSRDSAIHTKYRISLRSSSMREPRYPLPRVVLTYLKMTTPPAHTVSGATGTRSLVQVPWRNSRRCSFVRPEGYEPPRDKGTRSTPRRPLVPRFETSSRVVLLGRFRQ</sequence>
<evidence type="ECO:0000313" key="5">
    <source>
        <dbReference type="Proteomes" id="UP000507222"/>
    </source>
</evidence>
<evidence type="ECO:0000313" key="6">
    <source>
        <dbReference type="Proteomes" id="UP000507245"/>
    </source>
</evidence>
<dbReference type="EMBL" id="CAEKKB010000003">
    <property type="protein sequence ID" value="CAB4304024.1"/>
    <property type="molecule type" value="Genomic_DNA"/>
</dbReference>
<dbReference type="EMBL" id="CAEKDK010000001">
    <property type="protein sequence ID" value="CAB4263526.1"/>
    <property type="molecule type" value="Genomic_DNA"/>
</dbReference>
<reference evidence="6" key="1">
    <citation type="journal article" date="2020" name="Genome Biol.">
        <title>Gamete binning: chromosome-level and haplotype-resolved genome assembly enabled by high-throughput single-cell sequencing of gamete genomes.</title>
        <authorList>
            <person name="Campoy J.A."/>
            <person name="Sun H."/>
            <person name="Goel M."/>
            <person name="Jiao W.-B."/>
            <person name="Folz-Donahue K."/>
            <person name="Wang N."/>
            <person name="Rubio M."/>
            <person name="Liu C."/>
            <person name="Kukat C."/>
            <person name="Ruiz D."/>
            <person name="Huettel B."/>
            <person name="Schneeberger K."/>
        </authorList>
    </citation>
    <scope>NUCLEOTIDE SEQUENCE [LARGE SCALE GENOMIC DNA]</scope>
    <source>
        <strain evidence="6">cv. Rojo Pasion</strain>
    </source>
</reference>
<dbReference type="AntiFam" id="ANF00034">
    <property type="entry name" value="Antisense to 5.8S rRNA"/>
</dbReference>
<dbReference type="Proteomes" id="UP000507245">
    <property type="component" value="Unassembled WGS sequence"/>
</dbReference>
<keyword evidence="6" id="KW-1185">Reference proteome</keyword>
<dbReference type="PANTHER" id="PTHR33205:SF1">
    <property type="entry name" value="TRANSMEMBRANE PROTEIN"/>
    <property type="match status" value="1"/>
</dbReference>
<reference evidence="2 5" key="2">
    <citation type="submission" date="2020-05" db="EMBL/GenBank/DDBJ databases">
        <authorList>
            <person name="Campoy J."/>
            <person name="Schneeberger K."/>
            <person name="Spophaly S."/>
        </authorList>
    </citation>
    <scope>NUCLEOTIDE SEQUENCE [LARGE SCALE GENOMIC DNA]</scope>
    <source>
        <strain evidence="2">PruArmRojPasFocal</strain>
    </source>
</reference>
<feature type="compositionally biased region" description="Basic and acidic residues" evidence="1">
    <location>
        <begin position="83"/>
        <end position="93"/>
    </location>
</feature>
<name>A0A6J5THX9_PRUAR</name>
<dbReference type="Proteomes" id="UP000507222">
    <property type="component" value="Unassembled WGS sequence"/>
</dbReference>
<dbReference type="EMBL" id="CAEKKB010000004">
    <property type="protein sequence ID" value="CAB4309076.1"/>
    <property type="molecule type" value="Genomic_DNA"/>
</dbReference>
<accession>A0A6J5THX9</accession>
<dbReference type="OrthoDB" id="1925485at2759"/>
<protein>
    <submittedName>
        <fullName evidence="2">Uncharacterized protein</fullName>
    </submittedName>
</protein>
<evidence type="ECO:0000313" key="2">
    <source>
        <dbReference type="EMBL" id="CAB4263526.1"/>
    </source>
</evidence>
<dbReference type="AlphaFoldDB" id="A0A6J5THX9"/>
<evidence type="ECO:0000313" key="4">
    <source>
        <dbReference type="EMBL" id="CAB4309076.1"/>
    </source>
</evidence>
<evidence type="ECO:0000256" key="1">
    <source>
        <dbReference type="SAM" id="MobiDB-lite"/>
    </source>
</evidence>
<gene>
    <name evidence="2" type="ORF">CURHAP_LOCUS3918</name>
    <name evidence="3" type="ORF">ORAREDHAP_LOCUS21173</name>
    <name evidence="4" type="ORF">ORAREDHAP_LOCUS29785</name>
</gene>
<proteinExistence type="predicted"/>
<feature type="region of interest" description="Disordered" evidence="1">
    <location>
        <begin position="80"/>
        <end position="103"/>
    </location>
</feature>